<feature type="domain" description="Helix-turn-helix" evidence="1">
    <location>
        <begin position="6"/>
        <end position="54"/>
    </location>
</feature>
<dbReference type="RefSeq" id="WP_097280228.1">
    <property type="nucleotide sequence ID" value="NZ_OCNJ01000007.1"/>
</dbReference>
<dbReference type="NCBIfam" id="TIGR01764">
    <property type="entry name" value="excise"/>
    <property type="match status" value="1"/>
</dbReference>
<gene>
    <name evidence="2" type="ORF">SAMN05421508_107122</name>
</gene>
<proteinExistence type="predicted"/>
<dbReference type="AlphaFoldDB" id="A0A286GSH1"/>
<dbReference type="InterPro" id="IPR041657">
    <property type="entry name" value="HTH_17"/>
</dbReference>
<dbReference type="Pfam" id="PF12728">
    <property type="entry name" value="HTH_17"/>
    <property type="match status" value="1"/>
</dbReference>
<reference evidence="2 3" key="1">
    <citation type="submission" date="2017-09" db="EMBL/GenBank/DDBJ databases">
        <authorList>
            <person name="Ehlers B."/>
            <person name="Leendertz F.H."/>
        </authorList>
    </citation>
    <scope>NUCLEOTIDE SEQUENCE [LARGE SCALE GENOMIC DNA]</scope>
    <source>
        <strain evidence="2 3">USBA 140</strain>
    </source>
</reference>
<dbReference type="GO" id="GO:0003677">
    <property type="term" value="F:DNA binding"/>
    <property type="evidence" value="ECO:0007669"/>
    <property type="project" value="InterPro"/>
</dbReference>
<dbReference type="Proteomes" id="UP000219621">
    <property type="component" value="Unassembled WGS sequence"/>
</dbReference>
<name>A0A286GSH1_9PROT</name>
<dbReference type="SUPFAM" id="SSF46955">
    <property type="entry name" value="Putative DNA-binding domain"/>
    <property type="match status" value="1"/>
</dbReference>
<evidence type="ECO:0000259" key="1">
    <source>
        <dbReference type="Pfam" id="PF12728"/>
    </source>
</evidence>
<sequence length="67" mass="7610">MFRTPMLTVNEVAERMKVTPRTVGDWIRHGKLRAIKVGRDWRIAVRDLEAFADAHANIPAPATPDRS</sequence>
<dbReference type="InterPro" id="IPR010093">
    <property type="entry name" value="SinI_DNA-bd"/>
</dbReference>
<accession>A0A286GSH1</accession>
<evidence type="ECO:0000313" key="3">
    <source>
        <dbReference type="Proteomes" id="UP000219621"/>
    </source>
</evidence>
<dbReference type="Gene3D" id="1.10.1660.10">
    <property type="match status" value="1"/>
</dbReference>
<protein>
    <submittedName>
        <fullName evidence="2">DNA binding domain-containing protein, excisionase family</fullName>
    </submittedName>
</protein>
<dbReference type="OrthoDB" id="5459819at2"/>
<evidence type="ECO:0000313" key="2">
    <source>
        <dbReference type="EMBL" id="SOD97904.1"/>
    </source>
</evidence>
<keyword evidence="3" id="KW-1185">Reference proteome</keyword>
<dbReference type="EMBL" id="OCNJ01000007">
    <property type="protein sequence ID" value="SOD97904.1"/>
    <property type="molecule type" value="Genomic_DNA"/>
</dbReference>
<organism evidence="2 3">
    <name type="scientific">Caenispirillum bisanense</name>
    <dbReference type="NCBI Taxonomy" id="414052"/>
    <lineage>
        <taxon>Bacteria</taxon>
        <taxon>Pseudomonadati</taxon>
        <taxon>Pseudomonadota</taxon>
        <taxon>Alphaproteobacteria</taxon>
        <taxon>Rhodospirillales</taxon>
        <taxon>Novispirillaceae</taxon>
        <taxon>Caenispirillum</taxon>
    </lineage>
</organism>
<dbReference type="InterPro" id="IPR009061">
    <property type="entry name" value="DNA-bd_dom_put_sf"/>
</dbReference>